<feature type="coiled-coil region" evidence="1">
    <location>
        <begin position="17"/>
        <end position="52"/>
    </location>
</feature>
<dbReference type="OrthoDB" id="1093377at2"/>
<organism evidence="2 5">
    <name type="scientific">Sanguibacteroides justesenii</name>
    <dbReference type="NCBI Taxonomy" id="1547597"/>
    <lineage>
        <taxon>Bacteria</taxon>
        <taxon>Pseudomonadati</taxon>
        <taxon>Bacteroidota</taxon>
        <taxon>Bacteroidia</taxon>
        <taxon>Bacteroidales</taxon>
        <taxon>Porphyromonadaceae</taxon>
        <taxon>Sanguibacteroides</taxon>
    </lineage>
</organism>
<evidence type="ECO:0000313" key="2">
    <source>
        <dbReference type="EMBL" id="KIO46049.1"/>
    </source>
</evidence>
<comment type="caution">
    <text evidence="2">The sequence shown here is derived from an EMBL/GenBank/DDBJ whole genome shotgun (WGS) entry which is preliminary data.</text>
</comment>
<evidence type="ECO:0000313" key="5">
    <source>
        <dbReference type="Proteomes" id="UP000031980"/>
    </source>
</evidence>
<dbReference type="Proteomes" id="UP000031980">
    <property type="component" value="Unassembled WGS sequence"/>
</dbReference>
<dbReference type="RefSeq" id="WP_041501903.1">
    <property type="nucleotide sequence ID" value="NZ_JPIT01000006.1"/>
</dbReference>
<dbReference type="EMBL" id="JPIU01000036">
    <property type="protein sequence ID" value="KIO46049.1"/>
    <property type="molecule type" value="Genomic_DNA"/>
</dbReference>
<dbReference type="Proteomes" id="UP000031937">
    <property type="component" value="Unassembled WGS sequence"/>
</dbReference>
<protein>
    <submittedName>
        <fullName evidence="2">ATP synthase subunit E</fullName>
    </submittedName>
</protein>
<sequence length="202" mass="22775">MENKLDVLTKKLYDEGVDKARQEADEILAKARQEAEKIIAEAKAKADEMHATANTDISNLKKKAESEMNLSVRQAIAALKLSVTELISGKVAGEMAKVGFEEKTFVQELLMTIVKKWDISSGNLNLEVILSDDEKTQFESFVATKYKELLDKGLRVKAGNVEGEFVIQPKDGGYQITFSEELFEAFFSQYMRSFTKELLYKN</sequence>
<gene>
    <name evidence="2" type="ORF">BA92_02975</name>
    <name evidence="3" type="ORF">IE90_00140</name>
</gene>
<keyword evidence="1" id="KW-0175">Coiled coil</keyword>
<evidence type="ECO:0000313" key="3">
    <source>
        <dbReference type="EMBL" id="KIO47419.1"/>
    </source>
</evidence>
<evidence type="ECO:0000256" key="1">
    <source>
        <dbReference type="SAM" id="Coils"/>
    </source>
</evidence>
<dbReference type="EMBL" id="JPIT01000006">
    <property type="protein sequence ID" value="KIO47419.1"/>
    <property type="molecule type" value="Genomic_DNA"/>
</dbReference>
<keyword evidence="5" id="KW-1185">Reference proteome</keyword>
<dbReference type="CDD" id="cd06503">
    <property type="entry name" value="ATP-synt_Fo_b"/>
    <property type="match status" value="1"/>
</dbReference>
<accession>A0A0C3RIY9</accession>
<dbReference type="Gene3D" id="1.20.5.2950">
    <property type="match status" value="1"/>
</dbReference>
<reference evidence="2 5" key="1">
    <citation type="submission" date="2014-07" db="EMBL/GenBank/DDBJ databases">
        <title>Porphyromonadaceae bacterium OUH 308042 = ATCC BAA-2681 = DSM 28342 draft genome.</title>
        <authorList>
            <person name="Sydenham T.V."/>
            <person name="Hasman H."/>
            <person name="Justensen U.S."/>
        </authorList>
    </citation>
    <scope>NUCLEOTIDE SEQUENCE [LARGE SCALE GENOMIC DNA]</scope>
    <source>
        <strain evidence="2 5">OUH 308042</strain>
    </source>
</reference>
<proteinExistence type="predicted"/>
<evidence type="ECO:0000313" key="4">
    <source>
        <dbReference type="Proteomes" id="UP000031937"/>
    </source>
</evidence>
<name>A0A0C3RIY9_9PORP</name>
<reference evidence="3 4" key="2">
    <citation type="submission" date="2014-07" db="EMBL/GenBank/DDBJ databases">
        <title>Porphyromonadaceae bacterium OUH 334697 = ATCC BAA-2682 = DSM 28341 draft genome.</title>
        <authorList>
            <person name="Sydenham T.V."/>
            <person name="Hasman H."/>
            <person name="Justesen U.S."/>
        </authorList>
    </citation>
    <scope>NUCLEOTIDE SEQUENCE [LARGE SCALE GENOMIC DNA]</scope>
    <source>
        <strain evidence="3 4">OUH 334697</strain>
    </source>
</reference>
<dbReference type="AlphaFoldDB" id="A0A0C3RIY9"/>